<accession>A0A502G550</accession>
<dbReference type="Gene3D" id="3.30.450.20">
    <property type="entry name" value="PAS domain"/>
    <property type="match status" value="1"/>
</dbReference>
<keyword evidence="6" id="KW-1185">Reference proteome</keyword>
<organism evidence="5 6">
    <name type="scientific">Muricoccus nepalensis</name>
    <dbReference type="NCBI Taxonomy" id="1854500"/>
    <lineage>
        <taxon>Bacteria</taxon>
        <taxon>Pseudomonadati</taxon>
        <taxon>Pseudomonadota</taxon>
        <taxon>Alphaproteobacteria</taxon>
        <taxon>Acetobacterales</taxon>
        <taxon>Roseomonadaceae</taxon>
        <taxon>Muricoccus</taxon>
    </lineage>
</organism>
<dbReference type="RefSeq" id="WP_140883590.1">
    <property type="nucleotide sequence ID" value="NZ_RCZP01000010.1"/>
</dbReference>
<proteinExistence type="predicted"/>
<sequence>MDDEAPPAAQSPAPDLAGSVGALSAALVGAALDVAGLAAVMTDAALDPPGPVIRYANARFEAITGYAAGELIGRSPRLLQGPRTDRAELDRLRASLSAGRHFTGATINYRKDGTPYRNEWIVGPVLGPDGAVTHWLSIQRDATADPRPHPRAGLLRDRTAAMLETIRAIATRTLVAPEDGRAFDGRLAALGRAQGAGGSALDTLLRGELDARSIEARLEGPPVPLRPGIAEPLALALHELATAVPPGGRLRVAWDLEKGPEHRLLLDWRQEGAPASPLPGWPVIEEVMRFALGGETRLHREPDGLSCAIALPLGG</sequence>
<dbReference type="OrthoDB" id="7267626at2"/>
<dbReference type="PROSITE" id="PS50112">
    <property type="entry name" value="PAS"/>
    <property type="match status" value="1"/>
</dbReference>
<keyword evidence="3" id="KW-0157">Chromophore</keyword>
<feature type="domain" description="PAS" evidence="4">
    <location>
        <begin position="45"/>
        <end position="99"/>
    </location>
</feature>
<evidence type="ECO:0000313" key="5">
    <source>
        <dbReference type="EMBL" id="TPG56934.1"/>
    </source>
</evidence>
<dbReference type="CDD" id="cd00130">
    <property type="entry name" value="PAS"/>
    <property type="match status" value="1"/>
</dbReference>
<comment type="caution">
    <text evidence="5">The sequence shown here is derived from an EMBL/GenBank/DDBJ whole genome shotgun (WGS) entry which is preliminary data.</text>
</comment>
<dbReference type="InterPro" id="IPR000014">
    <property type="entry name" value="PAS"/>
</dbReference>
<protein>
    <submittedName>
        <fullName evidence="5">PAS domain-containing protein</fullName>
    </submittedName>
</protein>
<evidence type="ECO:0000256" key="1">
    <source>
        <dbReference type="ARBA" id="ARBA00022630"/>
    </source>
</evidence>
<keyword evidence="2" id="KW-0288">FMN</keyword>
<dbReference type="InterPro" id="IPR035965">
    <property type="entry name" value="PAS-like_dom_sf"/>
</dbReference>
<dbReference type="AlphaFoldDB" id="A0A502G550"/>
<dbReference type="Pfam" id="PF13426">
    <property type="entry name" value="PAS_9"/>
    <property type="match status" value="1"/>
</dbReference>
<reference evidence="5 6" key="1">
    <citation type="journal article" date="2019" name="Environ. Microbiol.">
        <title>Species interactions and distinct microbial communities in high Arctic permafrost affected cryosols are associated with the CH4 and CO2 gas fluxes.</title>
        <authorList>
            <person name="Altshuler I."/>
            <person name="Hamel J."/>
            <person name="Turney S."/>
            <person name="Magnuson E."/>
            <person name="Levesque R."/>
            <person name="Greer C."/>
            <person name="Whyte L.G."/>
        </authorList>
    </citation>
    <scope>NUCLEOTIDE SEQUENCE [LARGE SCALE GENOMIC DNA]</scope>
    <source>
        <strain evidence="5 6">S9.3B</strain>
    </source>
</reference>
<dbReference type="PANTHER" id="PTHR47429:SF2">
    <property type="entry name" value="PROTEIN TWIN LOV 1"/>
    <property type="match status" value="1"/>
</dbReference>
<evidence type="ECO:0000259" key="4">
    <source>
        <dbReference type="PROSITE" id="PS50112"/>
    </source>
</evidence>
<evidence type="ECO:0000256" key="2">
    <source>
        <dbReference type="ARBA" id="ARBA00022643"/>
    </source>
</evidence>
<evidence type="ECO:0000313" key="6">
    <source>
        <dbReference type="Proteomes" id="UP000317078"/>
    </source>
</evidence>
<dbReference type="SUPFAM" id="SSF55785">
    <property type="entry name" value="PYP-like sensor domain (PAS domain)"/>
    <property type="match status" value="1"/>
</dbReference>
<dbReference type="NCBIfam" id="TIGR00229">
    <property type="entry name" value="sensory_box"/>
    <property type="match status" value="1"/>
</dbReference>
<dbReference type="PANTHER" id="PTHR47429">
    <property type="entry name" value="PROTEIN TWIN LOV 1"/>
    <property type="match status" value="1"/>
</dbReference>
<gene>
    <name evidence="5" type="ORF">EAH89_12775</name>
</gene>
<name>A0A502G550_9PROT</name>
<dbReference type="EMBL" id="RCZP01000010">
    <property type="protein sequence ID" value="TPG56934.1"/>
    <property type="molecule type" value="Genomic_DNA"/>
</dbReference>
<evidence type="ECO:0000256" key="3">
    <source>
        <dbReference type="ARBA" id="ARBA00022991"/>
    </source>
</evidence>
<keyword evidence="1" id="KW-0285">Flavoprotein</keyword>
<dbReference type="Proteomes" id="UP000317078">
    <property type="component" value="Unassembled WGS sequence"/>
</dbReference>